<evidence type="ECO:0000256" key="8">
    <source>
        <dbReference type="SAM" id="Phobius"/>
    </source>
</evidence>
<dbReference type="STRING" id="1610489.SAMN06295981_1644"/>
<dbReference type="PANTHER" id="PTHR33452:SF1">
    <property type="entry name" value="INNER MEMBRANE PROTEIN YPHA-RELATED"/>
    <property type="match status" value="1"/>
</dbReference>
<keyword evidence="5 8" id="KW-1133">Transmembrane helix</keyword>
<comment type="similarity">
    <text evidence="2">Belongs to the DoxX family.</text>
</comment>
<dbReference type="OrthoDB" id="346004at2"/>
<keyword evidence="4 8" id="KW-0812">Transmembrane</keyword>
<feature type="compositionally biased region" description="Polar residues" evidence="7">
    <location>
        <begin position="58"/>
        <end position="69"/>
    </location>
</feature>
<reference evidence="10" key="1">
    <citation type="submission" date="2017-04" db="EMBL/GenBank/DDBJ databases">
        <authorList>
            <person name="Varghese N."/>
            <person name="Submissions S."/>
        </authorList>
    </citation>
    <scope>NUCLEOTIDE SEQUENCE [LARGE SCALE GENOMIC DNA]</scope>
    <source>
        <strain evidence="10">VDS</strain>
    </source>
</reference>
<evidence type="ECO:0000256" key="2">
    <source>
        <dbReference type="ARBA" id="ARBA00006679"/>
    </source>
</evidence>
<evidence type="ECO:0000256" key="7">
    <source>
        <dbReference type="SAM" id="MobiDB-lite"/>
    </source>
</evidence>
<keyword evidence="6 8" id="KW-0472">Membrane</keyword>
<keyword evidence="3" id="KW-1003">Cell membrane</keyword>
<organism evidence="9 10">
    <name type="scientific">Corynebacterium pollutisoli</name>
    <dbReference type="NCBI Taxonomy" id="1610489"/>
    <lineage>
        <taxon>Bacteria</taxon>
        <taxon>Bacillati</taxon>
        <taxon>Actinomycetota</taxon>
        <taxon>Actinomycetes</taxon>
        <taxon>Mycobacteriales</taxon>
        <taxon>Corynebacteriaceae</taxon>
        <taxon>Corynebacterium</taxon>
    </lineage>
</organism>
<dbReference type="EMBL" id="FXAR01000005">
    <property type="protein sequence ID" value="SMG27995.1"/>
    <property type="molecule type" value="Genomic_DNA"/>
</dbReference>
<evidence type="ECO:0000256" key="5">
    <source>
        <dbReference type="ARBA" id="ARBA00022989"/>
    </source>
</evidence>
<keyword evidence="10" id="KW-1185">Reference proteome</keyword>
<evidence type="ECO:0000256" key="1">
    <source>
        <dbReference type="ARBA" id="ARBA00004651"/>
    </source>
</evidence>
<accession>A0A1X7JJP6</accession>
<dbReference type="GO" id="GO:0005886">
    <property type="term" value="C:plasma membrane"/>
    <property type="evidence" value="ECO:0007669"/>
    <property type="project" value="UniProtKB-SubCell"/>
</dbReference>
<feature type="transmembrane region" description="Helical" evidence="8">
    <location>
        <begin position="303"/>
        <end position="322"/>
    </location>
</feature>
<evidence type="ECO:0000313" key="9">
    <source>
        <dbReference type="EMBL" id="SMG27995.1"/>
    </source>
</evidence>
<feature type="transmembrane region" description="Helical" evidence="8">
    <location>
        <begin position="268"/>
        <end position="291"/>
    </location>
</feature>
<evidence type="ECO:0000256" key="6">
    <source>
        <dbReference type="ARBA" id="ARBA00023136"/>
    </source>
</evidence>
<dbReference type="Proteomes" id="UP000193309">
    <property type="component" value="Unassembled WGS sequence"/>
</dbReference>
<dbReference type="InterPro" id="IPR032808">
    <property type="entry name" value="DoxX"/>
</dbReference>
<feature type="transmembrane region" description="Helical" evidence="8">
    <location>
        <begin position="226"/>
        <end position="248"/>
    </location>
</feature>
<sequence length="330" mass="34408">MTDKNQTPDRAGSYDADGLDVPTYNKDTHAADPAPRSSGAGSTPLSKADAGSVPGGNDATTQFPQTSNGLFDRTGRAAPQEIKPQATPQPTYADQDFAPTGSHETYETHQTMAYDRPASQPAATAAAAPAPAPVAPAAVPADYDHPTATAADEPTVRDHRRGTMDFGLLIIRLLLGGWLILEAVGTFFRLGGNPGISGLEADYANYLAPGGLAIIIPSLQLAAGVFLVLGLITPLFAMVATIVTSFTALHELTTSGAGANIFAWPESVWLSIVMLGISLALQFTGPGLVSLDFGRSWARRPLVSSWIFILLAIAGAVALWWFGAGVNPLA</sequence>
<dbReference type="PANTHER" id="PTHR33452">
    <property type="entry name" value="OXIDOREDUCTASE CATD-RELATED"/>
    <property type="match status" value="1"/>
</dbReference>
<dbReference type="InterPro" id="IPR051907">
    <property type="entry name" value="DoxX-like_oxidoreductase"/>
</dbReference>
<dbReference type="RefSeq" id="WP_085549756.1">
    <property type="nucleotide sequence ID" value="NZ_FXAR01000005.1"/>
</dbReference>
<dbReference type="Pfam" id="PF07681">
    <property type="entry name" value="DoxX"/>
    <property type="match status" value="1"/>
</dbReference>
<name>A0A1X7JJP6_9CORY</name>
<feature type="region of interest" description="Disordered" evidence="7">
    <location>
        <begin position="1"/>
        <end position="102"/>
    </location>
</feature>
<feature type="transmembrane region" description="Helical" evidence="8">
    <location>
        <begin position="166"/>
        <end position="191"/>
    </location>
</feature>
<dbReference type="AlphaFoldDB" id="A0A1X7JJP6"/>
<gene>
    <name evidence="9" type="ORF">SAMN06295981_1644</name>
</gene>
<evidence type="ECO:0000313" key="10">
    <source>
        <dbReference type="Proteomes" id="UP000193309"/>
    </source>
</evidence>
<evidence type="ECO:0000256" key="3">
    <source>
        <dbReference type="ARBA" id="ARBA00022475"/>
    </source>
</evidence>
<proteinExistence type="inferred from homology"/>
<feature type="transmembrane region" description="Helical" evidence="8">
    <location>
        <begin position="203"/>
        <end position="219"/>
    </location>
</feature>
<protein>
    <submittedName>
        <fullName evidence="9">Uncharacterized membrane protein YphA, DoxX/SURF4 family</fullName>
    </submittedName>
</protein>
<comment type="subcellular location">
    <subcellularLocation>
        <location evidence="1">Cell membrane</location>
        <topology evidence="1">Multi-pass membrane protein</topology>
    </subcellularLocation>
</comment>
<evidence type="ECO:0000256" key="4">
    <source>
        <dbReference type="ARBA" id="ARBA00022692"/>
    </source>
</evidence>